<reference evidence="1" key="1">
    <citation type="journal article" date="2022" name="Int. J. Mol. Sci.">
        <title>Draft Genome of Tanacetum Coccineum: Genomic Comparison of Closely Related Tanacetum-Family Plants.</title>
        <authorList>
            <person name="Yamashiro T."/>
            <person name="Shiraishi A."/>
            <person name="Nakayama K."/>
            <person name="Satake H."/>
        </authorList>
    </citation>
    <scope>NUCLEOTIDE SEQUENCE</scope>
</reference>
<accession>A0ABQ4X485</accession>
<comment type="caution">
    <text evidence="1">The sequence shown here is derived from an EMBL/GenBank/DDBJ whole genome shotgun (WGS) entry which is preliminary data.</text>
</comment>
<evidence type="ECO:0000313" key="2">
    <source>
        <dbReference type="Proteomes" id="UP001151760"/>
    </source>
</evidence>
<proteinExistence type="predicted"/>
<keyword evidence="2" id="KW-1185">Reference proteome</keyword>
<organism evidence="1 2">
    <name type="scientific">Tanacetum coccineum</name>
    <dbReference type="NCBI Taxonomy" id="301880"/>
    <lineage>
        <taxon>Eukaryota</taxon>
        <taxon>Viridiplantae</taxon>
        <taxon>Streptophyta</taxon>
        <taxon>Embryophyta</taxon>
        <taxon>Tracheophyta</taxon>
        <taxon>Spermatophyta</taxon>
        <taxon>Magnoliopsida</taxon>
        <taxon>eudicotyledons</taxon>
        <taxon>Gunneridae</taxon>
        <taxon>Pentapetalae</taxon>
        <taxon>asterids</taxon>
        <taxon>campanulids</taxon>
        <taxon>Asterales</taxon>
        <taxon>Asteraceae</taxon>
        <taxon>Asteroideae</taxon>
        <taxon>Anthemideae</taxon>
        <taxon>Anthemidinae</taxon>
        <taxon>Tanacetum</taxon>
    </lineage>
</organism>
<reference evidence="1" key="2">
    <citation type="submission" date="2022-01" db="EMBL/GenBank/DDBJ databases">
        <authorList>
            <person name="Yamashiro T."/>
            <person name="Shiraishi A."/>
            <person name="Satake H."/>
            <person name="Nakayama K."/>
        </authorList>
    </citation>
    <scope>NUCLEOTIDE SEQUENCE</scope>
</reference>
<sequence length="195" mass="20507">MVPEQVKTKKIQAGVQVSRLEDKDVIFSIGSALDVILFCCICMDGNIVKRKYVARNTGNGQENEESTDSYETLRRNPHDSGLAEIWGGGVIGIAVRRRRGLGVGVGMKGGGGYGVVELQKLLMSASRGLGGVGGQGFGVGREGFGFGLVAIGDSWGVNLNDNGNLDAYLRAFGGLSGAQESLGADSQFHSSMSIY</sequence>
<gene>
    <name evidence="1" type="ORF">Tco_0654701</name>
</gene>
<name>A0ABQ4X485_9ASTR</name>
<protein>
    <submittedName>
        <fullName evidence="1">Uncharacterized protein</fullName>
    </submittedName>
</protein>
<dbReference type="EMBL" id="BQNB010009184">
    <property type="protein sequence ID" value="GJS59917.1"/>
    <property type="molecule type" value="Genomic_DNA"/>
</dbReference>
<dbReference type="Proteomes" id="UP001151760">
    <property type="component" value="Unassembled WGS sequence"/>
</dbReference>
<evidence type="ECO:0000313" key="1">
    <source>
        <dbReference type="EMBL" id="GJS59917.1"/>
    </source>
</evidence>